<keyword evidence="8 12" id="KW-1133">Transmembrane helix</keyword>
<evidence type="ECO:0000256" key="3">
    <source>
        <dbReference type="ARBA" id="ARBA00022475"/>
    </source>
</evidence>
<keyword evidence="7" id="KW-0677">Repeat</keyword>
<keyword evidence="11" id="KW-0325">Glycoprotein</keyword>
<feature type="domain" description="Leucine-rich repeat-containing N-terminal plant-type" evidence="14">
    <location>
        <begin position="36"/>
        <end position="59"/>
    </location>
</feature>
<accession>A0A922DBG4</accession>
<name>A0A922DBG4_CARIL</name>
<dbReference type="AlphaFoldDB" id="A0A922DBG4"/>
<dbReference type="GO" id="GO:0005886">
    <property type="term" value="C:plasma membrane"/>
    <property type="evidence" value="ECO:0007669"/>
    <property type="project" value="UniProtKB-SubCell"/>
</dbReference>
<dbReference type="PANTHER" id="PTHR48060:SF21">
    <property type="entry name" value="L DOMAIN-LIKE PROTEIN"/>
    <property type="match status" value="1"/>
</dbReference>
<evidence type="ECO:0000256" key="1">
    <source>
        <dbReference type="ARBA" id="ARBA00004236"/>
    </source>
</evidence>
<feature type="chain" id="PRO_5037471771" description="Leucine-rich repeat-containing N-terminal plant-type domain-containing protein" evidence="13">
    <location>
        <begin position="22"/>
        <end position="714"/>
    </location>
</feature>
<dbReference type="InterPro" id="IPR013210">
    <property type="entry name" value="LRR_N_plant-typ"/>
</dbReference>
<comment type="subcellular location">
    <subcellularLocation>
        <location evidence="1">Cell membrane</location>
    </subcellularLocation>
</comment>
<protein>
    <recommendedName>
        <fullName evidence="14">Leucine-rich repeat-containing N-terminal plant-type domain-containing protein</fullName>
    </recommendedName>
</protein>
<sequence length="714" mass="78465">MAARDLLFNLFLIGIFCINHACNQIDRDCLLSLPFDTSSPRLNWSNSLDCCHWEGISCDHSARVTHIWLPFKGLRGRLSPLLGNLTRLSHFNLSHNSFSGPLPTGIFSSLNQLEVLDLSYNQLNGDISLQFASNGSANGLPSSIQIVDLSSNDFNGLIQSWLLQQAWNLTKLNVSHNSFTGPIPSSLCINSPFVRLLDFSSNNHNGEIPKGLEECSRLEVFRAGFNFLSGFLPEDLYGASELEEISLPSNNISGSISNSIVNLTKLINLELYDNELSGKLPMDMGKLSKLKHLLLYTNFLTGALPPSLMNCTNLVTLNLRHNFFGGDISTLNFSTLHQLTILDLGKNEFTGTLPVSLFSCKFLRAIRLASNKLGGQIRPEIVQLKFLVFLSLSYNTLTNITGAVKILAHCKTLNVLLLTGNFLNEAIPTDDSIVGFDGFKSLEYLGLTHCKLTGQIPTWLSKLKNLQVLGLSFNRITGSIPGWLSTLPRLFRLNLSDNLISGEFPKEICALPTLVSDQAPIDDSSLILSIFATVNGTFLEFSSLSNLGPWISVANNNLSGNIPIEIGRLKQLHGLNFSHNNFIGNIPDQISELTNLERLDLSGNQLFGEIPASLSRLHFLHQFSVANNNLHGAIPLGTQLQSFDASAYEGNPQLCGAPLPHECASIISNNNDIQKDKDGLGFRWLHISTVLGFITGFLGVSIPLFFNSINRRVA</sequence>
<evidence type="ECO:0000256" key="10">
    <source>
        <dbReference type="ARBA" id="ARBA00023170"/>
    </source>
</evidence>
<feature type="transmembrane region" description="Helical" evidence="12">
    <location>
        <begin position="684"/>
        <end position="706"/>
    </location>
</feature>
<dbReference type="EMBL" id="CM031838">
    <property type="protein sequence ID" value="KAG6679408.1"/>
    <property type="molecule type" value="Genomic_DNA"/>
</dbReference>
<dbReference type="Pfam" id="PF13855">
    <property type="entry name" value="LRR_8"/>
    <property type="match status" value="1"/>
</dbReference>
<dbReference type="InterPro" id="IPR053211">
    <property type="entry name" value="DNA_repair-toleration"/>
</dbReference>
<gene>
    <name evidence="15" type="ORF">I3842_14G130400</name>
</gene>
<evidence type="ECO:0000256" key="9">
    <source>
        <dbReference type="ARBA" id="ARBA00023136"/>
    </source>
</evidence>
<evidence type="ECO:0000256" key="13">
    <source>
        <dbReference type="SAM" id="SignalP"/>
    </source>
</evidence>
<feature type="non-terminal residue" evidence="15">
    <location>
        <position position="714"/>
    </location>
</feature>
<dbReference type="PROSITE" id="PS51450">
    <property type="entry name" value="LRR"/>
    <property type="match status" value="1"/>
</dbReference>
<evidence type="ECO:0000313" key="16">
    <source>
        <dbReference type="Proteomes" id="UP000811246"/>
    </source>
</evidence>
<dbReference type="Pfam" id="PF00560">
    <property type="entry name" value="LRR_1"/>
    <property type="match status" value="6"/>
</dbReference>
<evidence type="ECO:0000256" key="4">
    <source>
        <dbReference type="ARBA" id="ARBA00022614"/>
    </source>
</evidence>
<evidence type="ECO:0000256" key="6">
    <source>
        <dbReference type="ARBA" id="ARBA00022729"/>
    </source>
</evidence>
<evidence type="ECO:0000256" key="12">
    <source>
        <dbReference type="SAM" id="Phobius"/>
    </source>
</evidence>
<keyword evidence="4" id="KW-0433">Leucine-rich repeat</keyword>
<dbReference type="SMART" id="SM00369">
    <property type="entry name" value="LRR_TYP"/>
    <property type="match status" value="8"/>
</dbReference>
<keyword evidence="5 12" id="KW-0812">Transmembrane</keyword>
<keyword evidence="9 12" id="KW-0472">Membrane</keyword>
<evidence type="ECO:0000256" key="5">
    <source>
        <dbReference type="ARBA" id="ARBA00022692"/>
    </source>
</evidence>
<dbReference type="PANTHER" id="PTHR48060">
    <property type="entry name" value="DNA DAMAGE-REPAIR/TOLERATION PROTEIN DRT100"/>
    <property type="match status" value="1"/>
</dbReference>
<evidence type="ECO:0000256" key="11">
    <source>
        <dbReference type="ARBA" id="ARBA00023180"/>
    </source>
</evidence>
<evidence type="ECO:0000256" key="8">
    <source>
        <dbReference type="ARBA" id="ARBA00022989"/>
    </source>
</evidence>
<proteinExistence type="inferred from homology"/>
<evidence type="ECO:0000313" key="15">
    <source>
        <dbReference type="EMBL" id="KAG6679408.1"/>
    </source>
</evidence>
<dbReference type="InterPro" id="IPR003591">
    <property type="entry name" value="Leu-rich_rpt_typical-subtyp"/>
</dbReference>
<keyword evidence="3" id="KW-1003">Cell membrane</keyword>
<organism evidence="15 16">
    <name type="scientific">Carya illinoinensis</name>
    <name type="common">Pecan</name>
    <dbReference type="NCBI Taxonomy" id="32201"/>
    <lineage>
        <taxon>Eukaryota</taxon>
        <taxon>Viridiplantae</taxon>
        <taxon>Streptophyta</taxon>
        <taxon>Embryophyta</taxon>
        <taxon>Tracheophyta</taxon>
        <taxon>Spermatophyta</taxon>
        <taxon>Magnoliopsida</taxon>
        <taxon>eudicotyledons</taxon>
        <taxon>Gunneridae</taxon>
        <taxon>Pentapetalae</taxon>
        <taxon>rosids</taxon>
        <taxon>fabids</taxon>
        <taxon>Fagales</taxon>
        <taxon>Juglandaceae</taxon>
        <taxon>Carya</taxon>
    </lineage>
</organism>
<evidence type="ECO:0000259" key="14">
    <source>
        <dbReference type="Pfam" id="PF08263"/>
    </source>
</evidence>
<keyword evidence="10" id="KW-0675">Receptor</keyword>
<feature type="signal peptide" evidence="13">
    <location>
        <begin position="1"/>
        <end position="21"/>
    </location>
</feature>
<dbReference type="Pfam" id="PF08263">
    <property type="entry name" value="LRRNT_2"/>
    <property type="match status" value="1"/>
</dbReference>
<evidence type="ECO:0000256" key="7">
    <source>
        <dbReference type="ARBA" id="ARBA00022737"/>
    </source>
</evidence>
<comment type="similarity">
    <text evidence="2">Belongs to the RLP family.</text>
</comment>
<keyword evidence="6 13" id="KW-0732">Signal</keyword>
<reference evidence="15" key="1">
    <citation type="submission" date="2021-01" db="EMBL/GenBank/DDBJ databases">
        <authorList>
            <person name="Lovell J.T."/>
            <person name="Bentley N."/>
            <person name="Bhattarai G."/>
            <person name="Jenkins J.W."/>
            <person name="Sreedasyam A."/>
            <person name="Alarcon Y."/>
            <person name="Bock C."/>
            <person name="Boston L."/>
            <person name="Carlson J."/>
            <person name="Cervantes K."/>
            <person name="Clermont K."/>
            <person name="Krom N."/>
            <person name="Kubenka K."/>
            <person name="Mamidi S."/>
            <person name="Mattison C."/>
            <person name="Monteros M."/>
            <person name="Pisani C."/>
            <person name="Plott C."/>
            <person name="Rajasekar S."/>
            <person name="Rhein H.S."/>
            <person name="Rohla C."/>
            <person name="Song M."/>
            <person name="Hilaire R.S."/>
            <person name="Shu S."/>
            <person name="Wells L."/>
            <person name="Wang X."/>
            <person name="Webber J."/>
            <person name="Heerema R.J."/>
            <person name="Klein P."/>
            <person name="Conner P."/>
            <person name="Grauke L."/>
            <person name="Grimwood J."/>
            <person name="Schmutz J."/>
            <person name="Randall J.J."/>
        </authorList>
    </citation>
    <scope>NUCLEOTIDE SEQUENCE</scope>
    <source>
        <tissue evidence="15">Leaf</tissue>
    </source>
</reference>
<evidence type="ECO:0000256" key="2">
    <source>
        <dbReference type="ARBA" id="ARBA00009592"/>
    </source>
</evidence>
<dbReference type="Proteomes" id="UP000811246">
    <property type="component" value="Chromosome 14"/>
</dbReference>
<dbReference type="InterPro" id="IPR001611">
    <property type="entry name" value="Leu-rich_rpt"/>
</dbReference>
<dbReference type="FunFam" id="3.80.10.10:FF:000041">
    <property type="entry name" value="LRR receptor-like serine/threonine-protein kinase ERECTA"/>
    <property type="match status" value="1"/>
</dbReference>
<dbReference type="FunFam" id="3.80.10.10:FF:000213">
    <property type="entry name" value="Tyrosine-sulfated glycopeptide receptor 1"/>
    <property type="match status" value="1"/>
</dbReference>
<comment type="caution">
    <text evidence="15">The sequence shown here is derived from an EMBL/GenBank/DDBJ whole genome shotgun (WGS) entry which is preliminary data.</text>
</comment>